<evidence type="ECO:0000256" key="4">
    <source>
        <dbReference type="ARBA" id="ARBA00023002"/>
    </source>
</evidence>
<feature type="compositionally biased region" description="Acidic residues" evidence="5">
    <location>
        <begin position="192"/>
        <end position="201"/>
    </location>
</feature>
<evidence type="ECO:0000313" key="6">
    <source>
        <dbReference type="EMBL" id="KEH34400.1"/>
    </source>
</evidence>
<evidence type="ECO:0000256" key="2">
    <source>
        <dbReference type="ARBA" id="ARBA00022630"/>
    </source>
</evidence>
<sequence>MFEQGICEAFKVNQAVLLSATEGAAEMILRVDDIITCAPRRREERIFEFLAVSADSLVVESLIELLDNESLRKDTTQPSPEWYIKFDTFTPAAERGLPVTRVISRMALQEILAHADGDDVNMNGCNVVDFIDHETKIYTVLVSRAATETFAHNWVECICEQKKANGSFPRPVGYLPRPYKAPYSRRESNDSVNDETSEGSVEEERKIMRDKSEGREE</sequence>
<comment type="cofactor">
    <cofactor evidence="1">
        <name>FAD</name>
        <dbReference type="ChEBI" id="CHEBI:57692"/>
    </cofactor>
</comment>
<dbReference type="Proteomes" id="UP000002051">
    <property type="component" value="Chromosome 3"/>
</dbReference>
<accession>A0A072V8C0</accession>
<dbReference type="GO" id="GO:0016491">
    <property type="term" value="F:oxidoreductase activity"/>
    <property type="evidence" value="ECO:0007669"/>
    <property type="project" value="UniProtKB-KW"/>
</dbReference>
<evidence type="ECO:0000313" key="7">
    <source>
        <dbReference type="EnsemblPlants" id="KEH34400"/>
    </source>
</evidence>
<dbReference type="AlphaFoldDB" id="A0A072V8C0"/>
<feature type="region of interest" description="Disordered" evidence="5">
    <location>
        <begin position="170"/>
        <end position="217"/>
    </location>
</feature>
<dbReference type="InterPro" id="IPR027413">
    <property type="entry name" value="GROEL-like_equatorial_sf"/>
</dbReference>
<evidence type="ECO:0000256" key="1">
    <source>
        <dbReference type="ARBA" id="ARBA00001974"/>
    </source>
</evidence>
<keyword evidence="3" id="KW-0274">FAD</keyword>
<reference evidence="6 8" key="2">
    <citation type="journal article" date="2014" name="BMC Genomics">
        <title>An improved genome release (version Mt4.0) for the model legume Medicago truncatula.</title>
        <authorList>
            <person name="Tang H."/>
            <person name="Krishnakumar V."/>
            <person name="Bidwell S."/>
            <person name="Rosen B."/>
            <person name="Chan A."/>
            <person name="Zhou S."/>
            <person name="Gentzbittel L."/>
            <person name="Childs K.L."/>
            <person name="Yandell M."/>
            <person name="Gundlach H."/>
            <person name="Mayer K.F."/>
            <person name="Schwartz D.C."/>
            <person name="Town C.D."/>
        </authorList>
    </citation>
    <scope>GENOME REANNOTATION</scope>
    <source>
        <strain evidence="6">A17</strain>
        <strain evidence="7 8">cv. Jemalong A17</strain>
    </source>
</reference>
<feature type="compositionally biased region" description="Basic and acidic residues" evidence="5">
    <location>
        <begin position="202"/>
        <end position="217"/>
    </location>
</feature>
<dbReference type="HOGENOM" id="CLU_1273922_0_0_1"/>
<organism evidence="6 8">
    <name type="scientific">Medicago truncatula</name>
    <name type="common">Barrel medic</name>
    <name type="synonym">Medicago tribuloides</name>
    <dbReference type="NCBI Taxonomy" id="3880"/>
    <lineage>
        <taxon>Eukaryota</taxon>
        <taxon>Viridiplantae</taxon>
        <taxon>Streptophyta</taxon>
        <taxon>Embryophyta</taxon>
        <taxon>Tracheophyta</taxon>
        <taxon>Spermatophyta</taxon>
        <taxon>Magnoliopsida</taxon>
        <taxon>eudicotyledons</taxon>
        <taxon>Gunneridae</taxon>
        <taxon>Pentapetalae</taxon>
        <taxon>rosids</taxon>
        <taxon>fabids</taxon>
        <taxon>Fabales</taxon>
        <taxon>Fabaceae</taxon>
        <taxon>Papilionoideae</taxon>
        <taxon>50 kb inversion clade</taxon>
        <taxon>NPAAA clade</taxon>
        <taxon>Hologalegina</taxon>
        <taxon>IRL clade</taxon>
        <taxon>Trifolieae</taxon>
        <taxon>Medicago</taxon>
    </lineage>
</organism>
<evidence type="ECO:0000256" key="3">
    <source>
        <dbReference type="ARBA" id="ARBA00022827"/>
    </source>
</evidence>
<reference evidence="7" key="3">
    <citation type="submission" date="2015-04" db="UniProtKB">
        <authorList>
            <consortium name="EnsemblPlants"/>
        </authorList>
    </citation>
    <scope>IDENTIFICATION</scope>
    <source>
        <strain evidence="7">cv. Jemalong A17</strain>
    </source>
</reference>
<evidence type="ECO:0000313" key="8">
    <source>
        <dbReference type="Proteomes" id="UP000002051"/>
    </source>
</evidence>
<name>A0A072V8C0_MEDTR</name>
<dbReference type="STRING" id="3880.A0A072V8C0"/>
<reference evidence="6 8" key="1">
    <citation type="journal article" date="2011" name="Nature">
        <title>The Medicago genome provides insight into the evolution of rhizobial symbioses.</title>
        <authorList>
            <person name="Young N.D."/>
            <person name="Debelle F."/>
            <person name="Oldroyd G.E."/>
            <person name="Geurts R."/>
            <person name="Cannon S.B."/>
            <person name="Udvardi M.K."/>
            <person name="Benedito V.A."/>
            <person name="Mayer K.F."/>
            <person name="Gouzy J."/>
            <person name="Schoof H."/>
            <person name="Van de Peer Y."/>
            <person name="Proost S."/>
            <person name="Cook D.R."/>
            <person name="Meyers B.C."/>
            <person name="Spannagl M."/>
            <person name="Cheung F."/>
            <person name="De Mita S."/>
            <person name="Krishnakumar V."/>
            <person name="Gundlach H."/>
            <person name="Zhou S."/>
            <person name="Mudge J."/>
            <person name="Bharti A.K."/>
            <person name="Murray J.D."/>
            <person name="Naoumkina M.A."/>
            <person name="Rosen B."/>
            <person name="Silverstein K.A."/>
            <person name="Tang H."/>
            <person name="Rombauts S."/>
            <person name="Zhao P.X."/>
            <person name="Zhou P."/>
            <person name="Barbe V."/>
            <person name="Bardou P."/>
            <person name="Bechner M."/>
            <person name="Bellec A."/>
            <person name="Berger A."/>
            <person name="Berges H."/>
            <person name="Bidwell S."/>
            <person name="Bisseling T."/>
            <person name="Choisne N."/>
            <person name="Couloux A."/>
            <person name="Denny R."/>
            <person name="Deshpande S."/>
            <person name="Dai X."/>
            <person name="Doyle J.J."/>
            <person name="Dudez A.M."/>
            <person name="Farmer A.D."/>
            <person name="Fouteau S."/>
            <person name="Franken C."/>
            <person name="Gibelin C."/>
            <person name="Gish J."/>
            <person name="Goldstein S."/>
            <person name="Gonzalez A.J."/>
            <person name="Green P.J."/>
            <person name="Hallab A."/>
            <person name="Hartog M."/>
            <person name="Hua A."/>
            <person name="Humphray S.J."/>
            <person name="Jeong D.H."/>
            <person name="Jing Y."/>
            <person name="Jocker A."/>
            <person name="Kenton S.M."/>
            <person name="Kim D.J."/>
            <person name="Klee K."/>
            <person name="Lai H."/>
            <person name="Lang C."/>
            <person name="Lin S."/>
            <person name="Macmil S.L."/>
            <person name="Magdelenat G."/>
            <person name="Matthews L."/>
            <person name="McCorrison J."/>
            <person name="Monaghan E.L."/>
            <person name="Mun J.H."/>
            <person name="Najar F.Z."/>
            <person name="Nicholson C."/>
            <person name="Noirot C."/>
            <person name="O'Bleness M."/>
            <person name="Paule C.R."/>
            <person name="Poulain J."/>
            <person name="Prion F."/>
            <person name="Qin B."/>
            <person name="Qu C."/>
            <person name="Retzel E.F."/>
            <person name="Riddle C."/>
            <person name="Sallet E."/>
            <person name="Samain S."/>
            <person name="Samson N."/>
            <person name="Sanders I."/>
            <person name="Saurat O."/>
            <person name="Scarpelli C."/>
            <person name="Schiex T."/>
            <person name="Segurens B."/>
            <person name="Severin A.J."/>
            <person name="Sherrier D.J."/>
            <person name="Shi R."/>
            <person name="Sims S."/>
            <person name="Singer S.R."/>
            <person name="Sinharoy S."/>
            <person name="Sterck L."/>
            <person name="Viollet A."/>
            <person name="Wang B.B."/>
            <person name="Wang K."/>
            <person name="Wang M."/>
            <person name="Wang X."/>
            <person name="Warfsmann J."/>
            <person name="Weissenbach J."/>
            <person name="White D.D."/>
            <person name="White J.D."/>
            <person name="Wiley G.B."/>
            <person name="Wincker P."/>
            <person name="Xing Y."/>
            <person name="Yang L."/>
            <person name="Yao Z."/>
            <person name="Ying F."/>
            <person name="Zhai J."/>
            <person name="Zhou L."/>
            <person name="Zuber A."/>
            <person name="Denarie J."/>
            <person name="Dixon R.A."/>
            <person name="May G.D."/>
            <person name="Schwartz D.C."/>
            <person name="Rogers J."/>
            <person name="Quetier F."/>
            <person name="Town C.D."/>
            <person name="Roe B.A."/>
        </authorList>
    </citation>
    <scope>NUCLEOTIDE SEQUENCE [LARGE SCALE GENOMIC DNA]</scope>
    <source>
        <strain evidence="6">A17</strain>
        <strain evidence="7 8">cv. Jemalong A17</strain>
    </source>
</reference>
<evidence type="ECO:0000256" key="5">
    <source>
        <dbReference type="SAM" id="MobiDB-lite"/>
    </source>
</evidence>
<protein>
    <submittedName>
        <fullName evidence="6">Zeaxanthin epoxidase, putative</fullName>
    </submittedName>
</protein>
<dbReference type="EnsemblPlants" id="KEH34400">
    <property type="protein sequence ID" value="KEH34400"/>
    <property type="gene ID" value="MTR_3g465900"/>
</dbReference>
<proteinExistence type="predicted"/>
<dbReference type="PANTHER" id="PTHR46496">
    <property type="match status" value="1"/>
</dbReference>
<dbReference type="PANTHER" id="PTHR46496:SF1">
    <property type="entry name" value="ZEAXANTHIN EPOXIDASE, CHLOROPLASTIC"/>
    <property type="match status" value="1"/>
</dbReference>
<dbReference type="Gene3D" id="1.10.560.10">
    <property type="entry name" value="GroEL-like equatorial domain"/>
    <property type="match status" value="1"/>
</dbReference>
<keyword evidence="4" id="KW-0560">Oxidoreductase</keyword>
<gene>
    <name evidence="6" type="ordered locus">MTR_3g465900</name>
</gene>
<keyword evidence="2" id="KW-0285">Flavoprotein</keyword>
<keyword evidence="8" id="KW-1185">Reference proteome</keyword>
<dbReference type="EMBL" id="CM001219">
    <property type="protein sequence ID" value="KEH34400.1"/>
    <property type="molecule type" value="Genomic_DNA"/>
</dbReference>